<evidence type="ECO:0000259" key="3">
    <source>
        <dbReference type="Pfam" id="PF13649"/>
    </source>
</evidence>
<dbReference type="OrthoDB" id="9800454at2"/>
<dbReference type="RefSeq" id="WP_126447747.1">
    <property type="nucleotide sequence ID" value="NZ_CP034549.1"/>
</dbReference>
<dbReference type="SUPFAM" id="SSF53335">
    <property type="entry name" value="S-adenosyl-L-methionine-dependent methyltransferases"/>
    <property type="match status" value="1"/>
</dbReference>
<reference evidence="4 5" key="1">
    <citation type="submission" date="2018-12" db="EMBL/GenBank/DDBJ databases">
        <title>Complete genome of Nonlabens sp. MJ115.</title>
        <authorList>
            <person name="Choi H.S."/>
            <person name="Jung J."/>
        </authorList>
    </citation>
    <scope>NUCLEOTIDE SEQUENCE [LARGE SCALE GENOMIC DNA]</scope>
    <source>
        <strain evidence="4 5">MJ115</strain>
    </source>
</reference>
<dbReference type="KEGG" id="noj:EJ995_09015"/>
<sequence length="236" mass="27650">MIYSSSKRSTLPEMMDDPSISQEQLRHAVNDVNKVNTYLGGYKFTLNAVKKALQNNPKDSYTIIDLGCSDGAMLRYLSDHLAHDNIDYIGVDLSTKSISNAREKCKNYSRISFRESDILKTPPEQLNCDIMLCTLTLHHFNEEQIPKFLNKFQEITSTRIIINDLHRNILAFYFFKFFSPIFIKHRISRHDGLISIASGFKRSDFKRYADKCSITNDRLTWKWSFRYIWEIPINER</sequence>
<dbReference type="GO" id="GO:0032259">
    <property type="term" value="P:methylation"/>
    <property type="evidence" value="ECO:0007669"/>
    <property type="project" value="UniProtKB-KW"/>
</dbReference>
<dbReference type="Pfam" id="PF13649">
    <property type="entry name" value="Methyltransf_25"/>
    <property type="match status" value="1"/>
</dbReference>
<dbReference type="CDD" id="cd02440">
    <property type="entry name" value="AdoMet_MTases"/>
    <property type="match status" value="1"/>
</dbReference>
<organism evidence="4 5">
    <name type="scientific">Nonlabens ponticola</name>
    <dbReference type="NCBI Taxonomy" id="2496866"/>
    <lineage>
        <taxon>Bacteria</taxon>
        <taxon>Pseudomonadati</taxon>
        <taxon>Bacteroidota</taxon>
        <taxon>Flavobacteriia</taxon>
        <taxon>Flavobacteriales</taxon>
        <taxon>Flavobacteriaceae</taxon>
        <taxon>Nonlabens</taxon>
    </lineage>
</organism>
<keyword evidence="1 4" id="KW-0489">Methyltransferase</keyword>
<keyword evidence="2 4" id="KW-0808">Transferase</keyword>
<gene>
    <name evidence="4" type="ORF">EJ995_09015</name>
</gene>
<dbReference type="Proteomes" id="UP000279600">
    <property type="component" value="Chromosome"/>
</dbReference>
<dbReference type="InterPro" id="IPR041698">
    <property type="entry name" value="Methyltransf_25"/>
</dbReference>
<evidence type="ECO:0000313" key="4">
    <source>
        <dbReference type="EMBL" id="AZQ44372.1"/>
    </source>
</evidence>
<name>A0A3S9MZ51_9FLAO</name>
<proteinExistence type="predicted"/>
<dbReference type="PANTHER" id="PTHR43861">
    <property type="entry name" value="TRANS-ACONITATE 2-METHYLTRANSFERASE-RELATED"/>
    <property type="match status" value="1"/>
</dbReference>
<dbReference type="Gene3D" id="3.40.50.150">
    <property type="entry name" value="Vaccinia Virus protein VP39"/>
    <property type="match status" value="1"/>
</dbReference>
<dbReference type="EMBL" id="CP034549">
    <property type="protein sequence ID" value="AZQ44372.1"/>
    <property type="molecule type" value="Genomic_DNA"/>
</dbReference>
<accession>A0A3S9MZ51</accession>
<dbReference type="AlphaFoldDB" id="A0A3S9MZ51"/>
<dbReference type="GO" id="GO:0008168">
    <property type="term" value="F:methyltransferase activity"/>
    <property type="evidence" value="ECO:0007669"/>
    <property type="project" value="UniProtKB-KW"/>
</dbReference>
<protein>
    <submittedName>
        <fullName evidence="4">Class I SAM-dependent methyltransferase</fullName>
    </submittedName>
</protein>
<dbReference type="PANTHER" id="PTHR43861:SF1">
    <property type="entry name" value="TRANS-ACONITATE 2-METHYLTRANSFERASE"/>
    <property type="match status" value="1"/>
</dbReference>
<feature type="domain" description="Methyltransferase" evidence="3">
    <location>
        <begin position="63"/>
        <end position="155"/>
    </location>
</feature>
<dbReference type="InterPro" id="IPR029063">
    <property type="entry name" value="SAM-dependent_MTases_sf"/>
</dbReference>
<keyword evidence="5" id="KW-1185">Reference proteome</keyword>
<evidence type="ECO:0000256" key="2">
    <source>
        <dbReference type="ARBA" id="ARBA00022679"/>
    </source>
</evidence>
<evidence type="ECO:0000313" key="5">
    <source>
        <dbReference type="Proteomes" id="UP000279600"/>
    </source>
</evidence>
<evidence type="ECO:0000256" key="1">
    <source>
        <dbReference type="ARBA" id="ARBA00022603"/>
    </source>
</evidence>